<feature type="domain" description="AAA+ ATPase" evidence="1">
    <location>
        <begin position="57"/>
        <end position="283"/>
    </location>
</feature>
<name>A0A149UT99_9PROT</name>
<dbReference type="PANTHER" id="PTHR35894">
    <property type="entry name" value="GENERAL SECRETION PATHWAY PROTEIN A-RELATED"/>
    <property type="match status" value="1"/>
</dbReference>
<dbReference type="AlphaFoldDB" id="A0A149UT99"/>
<gene>
    <name evidence="2" type="ORF">AD951_01780</name>
</gene>
<dbReference type="PANTHER" id="PTHR35894:SF1">
    <property type="entry name" value="PHOSPHORIBULOKINASE _ URIDINE KINASE FAMILY"/>
    <property type="match status" value="1"/>
</dbReference>
<sequence>MAVTECSHLPEDVRPIARLDAEARIAHIRAERWVQHAAADRVLGYLQEALEQPPRERMENVLLVGESGMGKTMLVRKFERQNTTQFDSTVGIQRKPVVVMLMPHQPTEVQFFNQLLQALNAPSPSHFTHGFPVRDPAVRLLRQLGTRVVVIDELNSLLAGSARQQRVFLQLLRFLSNELRLAFVGVGVPEARHALLSDSQLRSRFSDIELSPWVLGEDMRDFITRLTWSLPLREPSPVDSPKLRRLLLERTGGITLGMCKAFERAAIAAIHAGREKIELRSFEDPEIWRGVATPGRPVGLSARNRARQALL</sequence>
<dbReference type="EMBL" id="LHZX01000187">
    <property type="protein sequence ID" value="KXV71229.1"/>
    <property type="molecule type" value="Genomic_DNA"/>
</dbReference>
<evidence type="ECO:0000313" key="2">
    <source>
        <dbReference type="EMBL" id="KXV71229.1"/>
    </source>
</evidence>
<dbReference type="Proteomes" id="UP000075377">
    <property type="component" value="Unassembled WGS sequence"/>
</dbReference>
<proteinExistence type="predicted"/>
<dbReference type="InterPro" id="IPR027417">
    <property type="entry name" value="P-loop_NTPase"/>
</dbReference>
<dbReference type="RefSeq" id="WP_061498614.1">
    <property type="nucleotide sequence ID" value="NZ_LHZX01000187.1"/>
</dbReference>
<dbReference type="Pfam" id="PF05621">
    <property type="entry name" value="TniB"/>
    <property type="match status" value="1"/>
</dbReference>
<dbReference type="InterPro" id="IPR003593">
    <property type="entry name" value="AAA+_ATPase"/>
</dbReference>
<dbReference type="SUPFAM" id="SSF52540">
    <property type="entry name" value="P-loop containing nucleoside triphosphate hydrolases"/>
    <property type="match status" value="1"/>
</dbReference>
<dbReference type="Gene3D" id="3.40.50.300">
    <property type="entry name" value="P-loop containing nucleotide triphosphate hydrolases"/>
    <property type="match status" value="1"/>
</dbReference>
<comment type="caution">
    <text evidence="2">The sequence shown here is derived from an EMBL/GenBank/DDBJ whole genome shotgun (WGS) entry which is preliminary data.</text>
</comment>
<evidence type="ECO:0000259" key="1">
    <source>
        <dbReference type="SMART" id="SM00382"/>
    </source>
</evidence>
<dbReference type="InterPro" id="IPR052026">
    <property type="entry name" value="ExeA_AAA_ATPase_DNA-bind"/>
</dbReference>
<dbReference type="PATRIC" id="fig|178901.14.peg.1879"/>
<dbReference type="InterPro" id="IPR008868">
    <property type="entry name" value="TniB"/>
</dbReference>
<dbReference type="SMART" id="SM00382">
    <property type="entry name" value="AAA"/>
    <property type="match status" value="1"/>
</dbReference>
<reference evidence="2 3" key="1">
    <citation type="submission" date="2015-06" db="EMBL/GenBank/DDBJ databases">
        <title>Improved classification and identification of acetic acid bacteria using matrix-assisted laser desorption/ionization time-of-flight mass spectrometry; Gluconobacter nephelii and Gluconobacter uchimurae are later heterotypic synonyms of Gluconobacter japonicus and Gluconobacter oxydans, respectively.</title>
        <authorList>
            <person name="Li L."/>
            <person name="Cleenwerck I."/>
            <person name="De Vuyst L."/>
            <person name="Vandamme P."/>
        </authorList>
    </citation>
    <scope>NUCLEOTIDE SEQUENCE [LARGE SCALE GENOMIC DNA]</scope>
    <source>
        <strain evidence="2 3">LMG 1699</strain>
    </source>
</reference>
<organism evidence="2 3">
    <name type="scientific">Acetobacter malorum</name>
    <dbReference type="NCBI Taxonomy" id="178901"/>
    <lineage>
        <taxon>Bacteria</taxon>
        <taxon>Pseudomonadati</taxon>
        <taxon>Pseudomonadota</taxon>
        <taxon>Alphaproteobacteria</taxon>
        <taxon>Acetobacterales</taxon>
        <taxon>Acetobacteraceae</taxon>
        <taxon>Acetobacter</taxon>
    </lineage>
</organism>
<protein>
    <submittedName>
        <fullName evidence="2">Transposase</fullName>
    </submittedName>
</protein>
<accession>A0A149UT99</accession>
<evidence type="ECO:0000313" key="3">
    <source>
        <dbReference type="Proteomes" id="UP000075377"/>
    </source>
</evidence>